<dbReference type="HAMAP" id="MF_00044">
    <property type="entry name" value="Asp_tRNA_synth_type1"/>
    <property type="match status" value="1"/>
</dbReference>
<dbReference type="Pfam" id="PF00152">
    <property type="entry name" value="tRNA-synt_2"/>
    <property type="match status" value="1"/>
</dbReference>
<dbReference type="InterPro" id="IPR002312">
    <property type="entry name" value="Asp/Asn-tRNA-synth_IIb"/>
</dbReference>
<keyword evidence="5" id="KW-0648">Protein biosynthesis</keyword>
<proteinExistence type="inferred from homology"/>
<sequence>MLLQASCAGARVRRPVWKSYAEISRLIRNGPHHQGPLSNRAHSALCTCTVQTRSFSSSKPLLNETRAQSLPQFLKDYKSSIRFPSPTCSIASLKDAKVGETVFLHGYLGSNRKDMAKGLTFTQLLSTDMATCVQLISLGKDENGKEKESHAKLKTLNAHSPIIIRGILKERIPPKDKSETGVELIANIEVNVDDVQLLNTMPNALVTGQTAFLPEQRHLQIRMGDDIRKALAFRAKVAQLCRQRLIGSGFLEIETPLLFKSTPEGAREFLVPTRTKGLAYALPQSPQQYKQILMASGIPKYFQVARCFRDEDLRADRQPEFTQLDLEMSFVTGEEVMQQIEGLIKHIWQEMLGWTSPDAQFTRMAYHDAMAQYGSDKPDLRLGMEIHRIEYLLPADLILNIGPLHDPIVEVMKLSVSDDARQTQKFIASFMSSPDATPFQNNPEGKPGIFVYDTKKPLSGLHAFGFEGAEQVEEMLDLEQGDLVVLQARKNAPFSGGFTPLGNLRLALHKAARNEGLIEQPHDFKFLWITDFPLFSPSNDTDPGQGGAAGLSATHHPFTAPKTPEDVDLLLTDPSAVTAEHYDIVVNGVELGGGSRRIHDAKVQEYVLRDVLQMSDERLQDFKHLIQVLSAGCPPHAGLALGFDRLIAVMMGKESVRDVIAFPKSGKGEDMLVKSPNAVTKEQLETYHLQLKE</sequence>
<evidence type="ECO:0000256" key="6">
    <source>
        <dbReference type="ARBA" id="ARBA00023146"/>
    </source>
</evidence>
<keyword evidence="2" id="KW-0436">Ligase</keyword>
<dbReference type="OrthoDB" id="439710at2759"/>
<organism evidence="8 9">
    <name type="scientific">Lophium mytilinum</name>
    <dbReference type="NCBI Taxonomy" id="390894"/>
    <lineage>
        <taxon>Eukaryota</taxon>
        <taxon>Fungi</taxon>
        <taxon>Dikarya</taxon>
        <taxon>Ascomycota</taxon>
        <taxon>Pezizomycotina</taxon>
        <taxon>Dothideomycetes</taxon>
        <taxon>Pleosporomycetidae</taxon>
        <taxon>Mytilinidiales</taxon>
        <taxon>Mytilinidiaceae</taxon>
        <taxon>Lophium</taxon>
    </lineage>
</organism>
<keyword evidence="6" id="KW-0030">Aminoacyl-tRNA synthetase</keyword>
<comment type="similarity">
    <text evidence="1">Belongs to the class-II aminoacyl-tRNA synthetase family. Type 1 subfamily.</text>
</comment>
<dbReference type="Proteomes" id="UP000799750">
    <property type="component" value="Unassembled WGS sequence"/>
</dbReference>
<evidence type="ECO:0000256" key="5">
    <source>
        <dbReference type="ARBA" id="ARBA00022917"/>
    </source>
</evidence>
<dbReference type="InterPro" id="IPR004115">
    <property type="entry name" value="GAD-like_sf"/>
</dbReference>
<keyword evidence="3" id="KW-0547">Nucleotide-binding</keyword>
<keyword evidence="9" id="KW-1185">Reference proteome</keyword>
<dbReference type="GO" id="GO:0005524">
    <property type="term" value="F:ATP binding"/>
    <property type="evidence" value="ECO:0007669"/>
    <property type="project" value="UniProtKB-KW"/>
</dbReference>
<evidence type="ECO:0000256" key="3">
    <source>
        <dbReference type="ARBA" id="ARBA00022741"/>
    </source>
</evidence>
<evidence type="ECO:0000256" key="2">
    <source>
        <dbReference type="ARBA" id="ARBA00022598"/>
    </source>
</evidence>
<reference evidence="8" key="1">
    <citation type="journal article" date="2020" name="Stud. Mycol.">
        <title>101 Dothideomycetes genomes: a test case for predicting lifestyles and emergence of pathogens.</title>
        <authorList>
            <person name="Haridas S."/>
            <person name="Albert R."/>
            <person name="Binder M."/>
            <person name="Bloem J."/>
            <person name="Labutti K."/>
            <person name="Salamov A."/>
            <person name="Andreopoulos B."/>
            <person name="Baker S."/>
            <person name="Barry K."/>
            <person name="Bills G."/>
            <person name="Bluhm B."/>
            <person name="Cannon C."/>
            <person name="Castanera R."/>
            <person name="Culley D."/>
            <person name="Daum C."/>
            <person name="Ezra D."/>
            <person name="Gonzalez J."/>
            <person name="Henrissat B."/>
            <person name="Kuo A."/>
            <person name="Liang C."/>
            <person name="Lipzen A."/>
            <person name="Lutzoni F."/>
            <person name="Magnuson J."/>
            <person name="Mondo S."/>
            <person name="Nolan M."/>
            <person name="Ohm R."/>
            <person name="Pangilinan J."/>
            <person name="Park H.-J."/>
            <person name="Ramirez L."/>
            <person name="Alfaro M."/>
            <person name="Sun H."/>
            <person name="Tritt A."/>
            <person name="Yoshinaga Y."/>
            <person name="Zwiers L.-H."/>
            <person name="Turgeon B."/>
            <person name="Goodwin S."/>
            <person name="Spatafora J."/>
            <person name="Crous P."/>
            <person name="Grigoriev I."/>
        </authorList>
    </citation>
    <scope>NUCLEOTIDE SEQUENCE</scope>
    <source>
        <strain evidence="8">CBS 269.34</strain>
    </source>
</reference>
<dbReference type="Gene3D" id="3.30.1360.30">
    <property type="entry name" value="GAD-like domain"/>
    <property type="match status" value="1"/>
</dbReference>
<dbReference type="GO" id="GO:0005739">
    <property type="term" value="C:mitochondrion"/>
    <property type="evidence" value="ECO:0007669"/>
    <property type="project" value="TreeGrafter"/>
</dbReference>
<dbReference type="PANTHER" id="PTHR22594:SF5">
    <property type="entry name" value="ASPARTATE--TRNA LIGASE, MITOCHONDRIAL"/>
    <property type="match status" value="1"/>
</dbReference>
<dbReference type="GO" id="GO:0004815">
    <property type="term" value="F:aspartate-tRNA ligase activity"/>
    <property type="evidence" value="ECO:0007669"/>
    <property type="project" value="TreeGrafter"/>
</dbReference>
<name>A0A6A6RBY4_9PEZI</name>
<dbReference type="Gene3D" id="3.30.930.10">
    <property type="entry name" value="Bira Bifunctional Protein, Domain 2"/>
    <property type="match status" value="1"/>
</dbReference>
<dbReference type="PRINTS" id="PR01042">
    <property type="entry name" value="TRNASYNTHASP"/>
</dbReference>
<dbReference type="Gene3D" id="2.40.50.140">
    <property type="entry name" value="Nucleic acid-binding proteins"/>
    <property type="match status" value="1"/>
</dbReference>
<dbReference type="InterPro" id="IPR006195">
    <property type="entry name" value="aa-tRNA-synth_II"/>
</dbReference>
<gene>
    <name evidence="8" type="ORF">BU16DRAFT_522228</name>
</gene>
<dbReference type="InterPro" id="IPR045864">
    <property type="entry name" value="aa-tRNA-synth_II/BPL/LPL"/>
</dbReference>
<accession>A0A6A6RBY4</accession>
<evidence type="ECO:0000256" key="4">
    <source>
        <dbReference type="ARBA" id="ARBA00022840"/>
    </source>
</evidence>
<dbReference type="EMBL" id="MU004182">
    <property type="protein sequence ID" value="KAF2501230.1"/>
    <property type="molecule type" value="Genomic_DNA"/>
</dbReference>
<dbReference type="SUPFAM" id="SSF55681">
    <property type="entry name" value="Class II aaRS and biotin synthetases"/>
    <property type="match status" value="1"/>
</dbReference>
<dbReference type="NCBIfam" id="NF001750">
    <property type="entry name" value="PRK00476.1"/>
    <property type="match status" value="1"/>
</dbReference>
<dbReference type="NCBIfam" id="TIGR00459">
    <property type="entry name" value="aspS_bact"/>
    <property type="match status" value="1"/>
</dbReference>
<evidence type="ECO:0000313" key="8">
    <source>
        <dbReference type="EMBL" id="KAF2501230.1"/>
    </source>
</evidence>
<keyword evidence="4" id="KW-0067">ATP-binding</keyword>
<evidence type="ECO:0000313" key="9">
    <source>
        <dbReference type="Proteomes" id="UP000799750"/>
    </source>
</evidence>
<feature type="domain" description="Aminoacyl-transfer RNA synthetases class-II family profile" evidence="7">
    <location>
        <begin position="231"/>
        <end position="676"/>
    </location>
</feature>
<dbReference type="InterPro" id="IPR004524">
    <property type="entry name" value="Asp-tRNA-ligase_1"/>
</dbReference>
<dbReference type="InterPro" id="IPR004364">
    <property type="entry name" value="Aa-tRNA-synt_II"/>
</dbReference>
<evidence type="ECO:0000256" key="1">
    <source>
        <dbReference type="ARBA" id="ARBA00006303"/>
    </source>
</evidence>
<evidence type="ECO:0000259" key="7">
    <source>
        <dbReference type="PROSITE" id="PS50862"/>
    </source>
</evidence>
<dbReference type="PROSITE" id="PS50862">
    <property type="entry name" value="AA_TRNA_LIGASE_II"/>
    <property type="match status" value="1"/>
</dbReference>
<dbReference type="InterPro" id="IPR012340">
    <property type="entry name" value="NA-bd_OB-fold"/>
</dbReference>
<dbReference type="PANTHER" id="PTHR22594">
    <property type="entry name" value="ASPARTYL/LYSYL-TRNA SYNTHETASE"/>
    <property type="match status" value="1"/>
</dbReference>
<protein>
    <recommendedName>
        <fullName evidence="7">Aminoacyl-transfer RNA synthetases class-II family profile domain-containing protein</fullName>
    </recommendedName>
</protein>
<dbReference type="AlphaFoldDB" id="A0A6A6RBY4"/>
<dbReference type="GO" id="GO:0006422">
    <property type="term" value="P:aspartyl-tRNA aminoacylation"/>
    <property type="evidence" value="ECO:0007669"/>
    <property type="project" value="TreeGrafter"/>
</dbReference>